<dbReference type="GO" id="GO:0034088">
    <property type="term" value="P:maintenance of mitotic sister chromatid cohesion"/>
    <property type="evidence" value="ECO:0007669"/>
    <property type="project" value="TreeGrafter"/>
</dbReference>
<dbReference type="InterPro" id="IPR019128">
    <property type="entry name" value="Dcc1"/>
</dbReference>
<dbReference type="Pfam" id="PF09724">
    <property type="entry name" value="Dcc1"/>
    <property type="match status" value="1"/>
</dbReference>
<dbReference type="PANTHER" id="PTHR13395:SF6">
    <property type="entry name" value="SISTER CHROMATID COHESION PROTEIN DCC1"/>
    <property type="match status" value="1"/>
</dbReference>
<sequence>MDSDNEKEAPLNISNENDSGIQRLKPEEIEELFKLANIDSSEVYPIVQSLYSSVPVDKDTDEYKILELDHHLIEALKIGDTLTFRGDENEPAVLCSSTRTYEVKEAETSNTCLLVPNLKCADDMKDEDIEGHIAESVEVKGVYSKYLEVREISPKLSKLQTLLEPSSFKGMEYEKLIDKSTLYDWERIQDNVQASDGEILKALPELLIAQMDGYYRLISFEFEAKAVPLMLDLMEENSWEIDEVDKEVSYESLSEIIPEPIFELLFKKYTESSTKTNKNGTQLYKYDEAKSSRLLAQILLTACPTNSYSDFMEAWKIGSPDSIQPKEEYLYGVAIVVNNSQTMRKEVILYPESNLSDDIQKRLNELFKVKEKWTVKEIAPYISKFTTRKQDVNAILTKHARPSTVNGVKYYSSKHGK</sequence>
<dbReference type="KEGG" id="nvi:100118445"/>
<accession>A0A7M7G467</accession>
<comment type="similarity">
    <text evidence="1">Belongs to the DCC1 family.</text>
</comment>
<dbReference type="GO" id="GO:0006260">
    <property type="term" value="P:DNA replication"/>
    <property type="evidence" value="ECO:0007669"/>
    <property type="project" value="UniProtKB-KW"/>
</dbReference>
<name>A0A7M7G467_NASVI</name>
<keyword evidence="6" id="KW-1185">Reference proteome</keyword>
<dbReference type="OrthoDB" id="5199543at2759"/>
<proteinExistence type="inferred from homology"/>
<dbReference type="OMA" id="DSESWPF"/>
<feature type="region of interest" description="Disordered" evidence="4">
    <location>
        <begin position="1"/>
        <end position="22"/>
    </location>
</feature>
<evidence type="ECO:0000256" key="1">
    <source>
        <dbReference type="ARBA" id="ARBA00007017"/>
    </source>
</evidence>
<dbReference type="FunCoup" id="A0A7M7G467">
    <property type="interactions" value="1329"/>
</dbReference>
<evidence type="ECO:0000256" key="4">
    <source>
        <dbReference type="SAM" id="MobiDB-lite"/>
    </source>
</evidence>
<dbReference type="AlphaFoldDB" id="A0A7M7G467"/>
<protein>
    <recommendedName>
        <fullName evidence="2">Sister chromatid cohesion protein DCC1</fullName>
    </recommendedName>
</protein>
<dbReference type="SMR" id="A0A7M7G467"/>
<dbReference type="PANTHER" id="PTHR13395">
    <property type="entry name" value="SISTER CHROMATID COHESION PROTEIN DCC1-RELATED"/>
    <property type="match status" value="1"/>
</dbReference>
<dbReference type="EnsemblMetazoa" id="XM_001602361">
    <property type="protein sequence ID" value="XP_001602411"/>
    <property type="gene ID" value="LOC100118445"/>
</dbReference>
<reference evidence="5" key="1">
    <citation type="submission" date="2021-01" db="UniProtKB">
        <authorList>
            <consortium name="EnsemblMetazoa"/>
        </authorList>
    </citation>
    <scope>IDENTIFICATION</scope>
</reference>
<dbReference type="InParanoid" id="A0A7M7G467"/>
<evidence type="ECO:0000313" key="5">
    <source>
        <dbReference type="EnsemblMetazoa" id="XP_001602411"/>
    </source>
</evidence>
<evidence type="ECO:0000313" key="6">
    <source>
        <dbReference type="Proteomes" id="UP000002358"/>
    </source>
</evidence>
<evidence type="ECO:0000256" key="2">
    <source>
        <dbReference type="ARBA" id="ARBA00017682"/>
    </source>
</evidence>
<dbReference type="Proteomes" id="UP000002358">
    <property type="component" value="Chromosome 4"/>
</dbReference>
<dbReference type="GO" id="GO:0031390">
    <property type="term" value="C:Ctf18 RFC-like complex"/>
    <property type="evidence" value="ECO:0007669"/>
    <property type="project" value="InterPro"/>
</dbReference>
<organism evidence="5 6">
    <name type="scientific">Nasonia vitripennis</name>
    <name type="common">Parasitic wasp</name>
    <dbReference type="NCBI Taxonomy" id="7425"/>
    <lineage>
        <taxon>Eukaryota</taxon>
        <taxon>Metazoa</taxon>
        <taxon>Ecdysozoa</taxon>
        <taxon>Arthropoda</taxon>
        <taxon>Hexapoda</taxon>
        <taxon>Insecta</taxon>
        <taxon>Pterygota</taxon>
        <taxon>Neoptera</taxon>
        <taxon>Endopterygota</taxon>
        <taxon>Hymenoptera</taxon>
        <taxon>Apocrita</taxon>
        <taxon>Proctotrupomorpha</taxon>
        <taxon>Chalcidoidea</taxon>
        <taxon>Pteromalidae</taxon>
        <taxon>Pteromalinae</taxon>
        <taxon>Nasonia</taxon>
    </lineage>
</organism>
<gene>
    <name evidence="5" type="primary">100118445</name>
</gene>
<evidence type="ECO:0000256" key="3">
    <source>
        <dbReference type="ARBA" id="ARBA00022705"/>
    </source>
</evidence>
<dbReference type="GO" id="GO:0000785">
    <property type="term" value="C:chromatin"/>
    <property type="evidence" value="ECO:0007669"/>
    <property type="project" value="TreeGrafter"/>
</dbReference>
<keyword evidence="3" id="KW-0235">DNA replication</keyword>
<dbReference type="GO" id="GO:0000775">
    <property type="term" value="C:chromosome, centromeric region"/>
    <property type="evidence" value="ECO:0007669"/>
    <property type="project" value="TreeGrafter"/>
</dbReference>